<evidence type="ECO:0000313" key="10">
    <source>
        <dbReference type="Proteomes" id="UP000252415"/>
    </source>
</evidence>
<gene>
    <name evidence="9" type="ORF">DFP97_103383</name>
</gene>
<dbReference type="OrthoDB" id="7843147at2"/>
<organism evidence="9 10">
    <name type="scientific">Paenibacillus prosopidis</name>
    <dbReference type="NCBI Taxonomy" id="630520"/>
    <lineage>
        <taxon>Bacteria</taxon>
        <taxon>Bacillati</taxon>
        <taxon>Bacillota</taxon>
        <taxon>Bacilli</taxon>
        <taxon>Bacillales</taxon>
        <taxon>Paenibacillaceae</taxon>
        <taxon>Paenibacillus</taxon>
    </lineage>
</organism>
<evidence type="ECO:0000256" key="5">
    <source>
        <dbReference type="ARBA" id="ARBA00022692"/>
    </source>
</evidence>
<protein>
    <recommendedName>
        <fullName evidence="8">Probable membrane transporter protein</fullName>
    </recommendedName>
</protein>
<feature type="transmembrane region" description="Helical" evidence="8">
    <location>
        <begin position="74"/>
        <end position="92"/>
    </location>
</feature>
<feature type="transmembrane region" description="Helical" evidence="8">
    <location>
        <begin position="7"/>
        <end position="33"/>
    </location>
</feature>
<dbReference type="PANTHER" id="PTHR30269">
    <property type="entry name" value="TRANSMEMBRANE PROTEIN YFCA"/>
    <property type="match status" value="1"/>
</dbReference>
<dbReference type="EMBL" id="QPJD01000003">
    <property type="protein sequence ID" value="RCW50362.1"/>
    <property type="molecule type" value="Genomic_DNA"/>
</dbReference>
<feature type="transmembrane region" description="Helical" evidence="8">
    <location>
        <begin position="98"/>
        <end position="116"/>
    </location>
</feature>
<proteinExistence type="inferred from homology"/>
<feature type="transmembrane region" description="Helical" evidence="8">
    <location>
        <begin position="197"/>
        <end position="215"/>
    </location>
</feature>
<feature type="transmembrane region" description="Helical" evidence="8">
    <location>
        <begin position="45"/>
        <end position="62"/>
    </location>
</feature>
<keyword evidence="10" id="KW-1185">Reference proteome</keyword>
<dbReference type="Proteomes" id="UP000252415">
    <property type="component" value="Unassembled WGS sequence"/>
</dbReference>
<dbReference type="InterPro" id="IPR052017">
    <property type="entry name" value="TSUP"/>
</dbReference>
<evidence type="ECO:0000256" key="4">
    <source>
        <dbReference type="ARBA" id="ARBA00022475"/>
    </source>
</evidence>
<feature type="transmembrane region" description="Helical" evidence="8">
    <location>
        <begin position="168"/>
        <end position="185"/>
    </location>
</feature>
<sequence length="246" mass="27035">MDFYILVLLGVVVIFAAGFIQGLTSFGFALISMPLLTLFIPLQEAVPIVVILSLCTNVYVFISTRRYIQFKKIGLLVVSSLLAAPVGTQLLVYVEPYVLKLFAGLLIVVFACLLLMGKTFPIKNERIAFIPVGLTSGLLNGSISMSGPPVALFLSNQGASKETFRANITIYGIILNVITVTAFFYRDLITQDVMMYTAWFVPATFIGVIIGVKALKKLNDKLFRKIALWLIITSGIWTIVSALRIV</sequence>
<comment type="subcellular location">
    <subcellularLocation>
        <location evidence="1 8">Cell membrane</location>
        <topology evidence="1 8">Multi-pass membrane protein</topology>
    </subcellularLocation>
</comment>
<evidence type="ECO:0000256" key="7">
    <source>
        <dbReference type="ARBA" id="ARBA00023136"/>
    </source>
</evidence>
<dbReference type="InterPro" id="IPR002781">
    <property type="entry name" value="TM_pro_TauE-like"/>
</dbReference>
<dbReference type="PANTHER" id="PTHR30269:SF37">
    <property type="entry name" value="MEMBRANE TRANSPORTER PROTEIN"/>
    <property type="match status" value="1"/>
</dbReference>
<evidence type="ECO:0000256" key="3">
    <source>
        <dbReference type="ARBA" id="ARBA00022448"/>
    </source>
</evidence>
<comment type="similarity">
    <text evidence="2 8">Belongs to the 4-toluene sulfonate uptake permease (TSUP) (TC 2.A.102) family.</text>
</comment>
<dbReference type="AlphaFoldDB" id="A0A368W6K9"/>
<evidence type="ECO:0000256" key="2">
    <source>
        <dbReference type="ARBA" id="ARBA00009142"/>
    </source>
</evidence>
<evidence type="ECO:0000256" key="8">
    <source>
        <dbReference type="RuleBase" id="RU363041"/>
    </source>
</evidence>
<accession>A0A368W6K9</accession>
<keyword evidence="3" id="KW-0813">Transport</keyword>
<comment type="caution">
    <text evidence="9">The sequence shown here is derived from an EMBL/GenBank/DDBJ whole genome shotgun (WGS) entry which is preliminary data.</text>
</comment>
<evidence type="ECO:0000256" key="1">
    <source>
        <dbReference type="ARBA" id="ARBA00004651"/>
    </source>
</evidence>
<dbReference type="GO" id="GO:0005886">
    <property type="term" value="C:plasma membrane"/>
    <property type="evidence" value="ECO:0007669"/>
    <property type="project" value="UniProtKB-SubCell"/>
</dbReference>
<evidence type="ECO:0000313" key="9">
    <source>
        <dbReference type="EMBL" id="RCW50362.1"/>
    </source>
</evidence>
<dbReference type="Pfam" id="PF01925">
    <property type="entry name" value="TauE"/>
    <property type="match status" value="1"/>
</dbReference>
<evidence type="ECO:0000256" key="6">
    <source>
        <dbReference type="ARBA" id="ARBA00022989"/>
    </source>
</evidence>
<keyword evidence="6 8" id="KW-1133">Transmembrane helix</keyword>
<reference evidence="9 10" key="1">
    <citation type="submission" date="2018-07" db="EMBL/GenBank/DDBJ databases">
        <title>Genomic Encyclopedia of Type Strains, Phase III (KMG-III): the genomes of soil and plant-associated and newly described type strains.</title>
        <authorList>
            <person name="Whitman W."/>
        </authorList>
    </citation>
    <scope>NUCLEOTIDE SEQUENCE [LARGE SCALE GENOMIC DNA]</scope>
    <source>
        <strain evidence="9 10">CECT 7506</strain>
    </source>
</reference>
<dbReference type="RefSeq" id="WP_114379186.1">
    <property type="nucleotide sequence ID" value="NZ_QPJD01000003.1"/>
</dbReference>
<keyword evidence="5 8" id="KW-0812">Transmembrane</keyword>
<name>A0A368W6K9_9BACL</name>
<keyword evidence="4 8" id="KW-1003">Cell membrane</keyword>
<keyword evidence="7 8" id="KW-0472">Membrane</keyword>
<feature type="transmembrane region" description="Helical" evidence="8">
    <location>
        <begin position="227"/>
        <end position="245"/>
    </location>
</feature>